<gene>
    <name evidence="2" type="ORF">FQ154_09430</name>
</gene>
<accession>A0A5B0EG23</accession>
<feature type="compositionally biased region" description="Basic and acidic residues" evidence="1">
    <location>
        <begin position="8"/>
        <end position="29"/>
    </location>
</feature>
<organism evidence="2 3">
    <name type="scientific">Paeniglutamicibacter gangotriensis</name>
    <dbReference type="NCBI Taxonomy" id="254787"/>
    <lineage>
        <taxon>Bacteria</taxon>
        <taxon>Bacillati</taxon>
        <taxon>Actinomycetota</taxon>
        <taxon>Actinomycetes</taxon>
        <taxon>Micrococcales</taxon>
        <taxon>Micrococcaceae</taxon>
        <taxon>Paeniglutamicibacter</taxon>
    </lineage>
</organism>
<dbReference type="Proteomes" id="UP000323856">
    <property type="component" value="Unassembled WGS sequence"/>
</dbReference>
<dbReference type="RefSeq" id="WP_149619499.1">
    <property type="nucleotide sequence ID" value="NZ_VOBL01000008.1"/>
</dbReference>
<evidence type="ECO:0000313" key="2">
    <source>
        <dbReference type="EMBL" id="KAA0977115.1"/>
    </source>
</evidence>
<feature type="region of interest" description="Disordered" evidence="1">
    <location>
        <begin position="1"/>
        <end position="31"/>
    </location>
</feature>
<dbReference type="InterPro" id="IPR014942">
    <property type="entry name" value="AbiEii"/>
</dbReference>
<dbReference type="EMBL" id="VOBL01000008">
    <property type="protein sequence ID" value="KAA0977115.1"/>
    <property type="molecule type" value="Genomic_DNA"/>
</dbReference>
<proteinExistence type="predicted"/>
<comment type="caution">
    <text evidence="2">The sequence shown here is derived from an EMBL/GenBank/DDBJ whole genome shotgun (WGS) entry which is preliminary data.</text>
</comment>
<dbReference type="Pfam" id="PF08843">
    <property type="entry name" value="AbiEii"/>
    <property type="match status" value="1"/>
</dbReference>
<dbReference type="GO" id="GO:0016740">
    <property type="term" value="F:transferase activity"/>
    <property type="evidence" value="ECO:0007669"/>
    <property type="project" value="UniProtKB-KW"/>
</dbReference>
<evidence type="ECO:0000313" key="3">
    <source>
        <dbReference type="Proteomes" id="UP000323856"/>
    </source>
</evidence>
<dbReference type="OrthoDB" id="4084402at2"/>
<protein>
    <submittedName>
        <fullName evidence="2">Nucleotidyl transferase AbiEii/AbiGii toxin family protein</fullName>
    </submittedName>
</protein>
<dbReference type="AlphaFoldDB" id="A0A5B0EG23"/>
<keyword evidence="2" id="KW-0808">Transferase</keyword>
<evidence type="ECO:0000256" key="1">
    <source>
        <dbReference type="SAM" id="MobiDB-lite"/>
    </source>
</evidence>
<name>A0A5B0EG23_9MICC</name>
<reference evidence="2 3" key="1">
    <citation type="submission" date="2019-07" db="EMBL/GenBank/DDBJ databases">
        <title>Analysis of the biochemical properties, biological activity and biotechnological potential of siderophores and biosurfactants produced by Antarctic psychrotolerant bacteria.</title>
        <authorList>
            <person name="Styczynski M."/>
            <person name="Krucon T."/>
            <person name="Decewicz P."/>
            <person name="Dziewit L."/>
        </authorList>
    </citation>
    <scope>NUCLEOTIDE SEQUENCE [LARGE SCALE GENOMIC DNA]</scope>
    <source>
        <strain evidence="2 3">ANT_H27</strain>
    </source>
</reference>
<sequence>MMASSNRSKLEIAQERRARDSRIQREAKQRGTTPELIRKQVAFALFFQRIFSQEDSRWMLLGGNALLIRAGHGRFTQDIDLSRDEQWNDLSDVQEEIEGLLRQGDRADDFDFTITKIASYSEPDNYGYGAKTAKITVRVDFGGKQFDIFTIDITSRKHITSAVERLQLKPVLDDDALTDLPKIPTVPAENHMADKICALYEKHQGDKKRPSTRYRDLADLVRFVQDIPLDANRLALVISHESHRRKIIPPQRLVAPDESWTTKYPQAARDFAQYPPHLLPLNAALEYVGTCLNEILNGTRTTGHWNPVNQQWEETTRP</sequence>